<keyword evidence="3" id="KW-1185">Reference proteome</keyword>
<dbReference type="Pfam" id="PF00621">
    <property type="entry name" value="RhoGEF"/>
    <property type="match status" value="1"/>
</dbReference>
<dbReference type="PANTHER" id="PTHR12673">
    <property type="entry name" value="FACIOGENITAL DYSPLASIA PROTEIN"/>
    <property type="match status" value="1"/>
</dbReference>
<dbReference type="EMBL" id="JARBJD010000215">
    <property type="protein sequence ID" value="KAK2946922.1"/>
    <property type="molecule type" value="Genomic_DNA"/>
</dbReference>
<dbReference type="InterPro" id="IPR000219">
    <property type="entry name" value="DH_dom"/>
</dbReference>
<dbReference type="InterPro" id="IPR051092">
    <property type="entry name" value="FYVE_RhoGEF_PH"/>
</dbReference>
<organism evidence="2 3">
    <name type="scientific">Blattamonas nauphoetae</name>
    <dbReference type="NCBI Taxonomy" id="2049346"/>
    <lineage>
        <taxon>Eukaryota</taxon>
        <taxon>Metamonada</taxon>
        <taxon>Preaxostyla</taxon>
        <taxon>Oxymonadida</taxon>
        <taxon>Blattamonas</taxon>
    </lineage>
</organism>
<dbReference type="InterPro" id="IPR035899">
    <property type="entry name" value="DBL_dom_sf"/>
</dbReference>
<dbReference type="Proteomes" id="UP001281761">
    <property type="component" value="Unassembled WGS sequence"/>
</dbReference>
<dbReference type="SUPFAM" id="SSF48065">
    <property type="entry name" value="DBL homology domain (DH-domain)"/>
    <property type="match status" value="1"/>
</dbReference>
<proteinExistence type="predicted"/>
<name>A0ABQ9X573_9EUKA</name>
<dbReference type="PROSITE" id="PS50010">
    <property type="entry name" value="DH_2"/>
    <property type="match status" value="1"/>
</dbReference>
<evidence type="ECO:0000313" key="2">
    <source>
        <dbReference type="EMBL" id="KAK2946922.1"/>
    </source>
</evidence>
<accession>A0ABQ9X573</accession>
<dbReference type="Gene3D" id="1.20.900.10">
    <property type="entry name" value="Dbl homology (DH) domain"/>
    <property type="match status" value="1"/>
</dbReference>
<feature type="domain" description="DH" evidence="1">
    <location>
        <begin position="56"/>
        <end position="150"/>
    </location>
</feature>
<protein>
    <submittedName>
        <fullName evidence="2">RhoGEF domain containing protein</fullName>
    </submittedName>
</protein>
<dbReference type="PANTHER" id="PTHR12673:SF263">
    <property type="entry name" value="PLECKSTRIN DOMAIN-CONTAINING PROTEIN"/>
    <property type="match status" value="1"/>
</dbReference>
<evidence type="ECO:0000259" key="1">
    <source>
        <dbReference type="PROSITE" id="PS50010"/>
    </source>
</evidence>
<gene>
    <name evidence="2" type="ORF">BLNAU_18146</name>
</gene>
<reference evidence="2 3" key="1">
    <citation type="journal article" date="2022" name="bioRxiv">
        <title>Genomics of Preaxostyla Flagellates Illuminates Evolutionary Transitions and the Path Towards Mitochondrial Loss.</title>
        <authorList>
            <person name="Novak L.V.F."/>
            <person name="Treitli S.C."/>
            <person name="Pyrih J."/>
            <person name="Halakuc P."/>
            <person name="Pipaliya S.V."/>
            <person name="Vacek V."/>
            <person name="Brzon O."/>
            <person name="Soukal P."/>
            <person name="Eme L."/>
            <person name="Dacks J.B."/>
            <person name="Karnkowska A."/>
            <person name="Elias M."/>
            <person name="Hampl V."/>
        </authorList>
    </citation>
    <scope>NUCLEOTIDE SEQUENCE [LARGE SCALE GENOMIC DNA]</scope>
    <source>
        <strain evidence="2">NAU3</strain>
        <tissue evidence="2">Gut</tissue>
    </source>
</reference>
<comment type="caution">
    <text evidence="2">The sequence shown here is derived from an EMBL/GenBank/DDBJ whole genome shotgun (WGS) entry which is preliminary data.</text>
</comment>
<sequence length="401" mass="44162">MPKSKRATGQLKVILSTNLELLKQLQVSIEENGGEGVGKEIASRSAYLRCDTLSINNNTNSQNTIADLQKNNKAFRKFLKECSQNPASLSFPIESFLILPVQRLPRFKMLIEQLLKNTEENHQKFEQIESPLMTEKVNVAHPLVNIMNDSDSLSPISLHRHVFLLHRRRSHITQMWKVSTNRDGQVDSDRAIRCRLRPDSDTDALLALSGDLLVLCHFDTLSFAATVALLRNGSLGRVGVNDDSTNTDTTPTTPIGDQNRMCGIAFCRGSGTIAFGLMKSNSPLPQVGELLGNKVKNSISLNRSGSLWVKTPSSHSLQDCHTVLREGDSVRMEVDLSSTPRTVQFFVNGEAGECYMSGIPSSVRIGSSIRGGGGSFRIDSISRLSQPSPILEGMLEIKWSA</sequence>
<evidence type="ECO:0000313" key="3">
    <source>
        <dbReference type="Proteomes" id="UP001281761"/>
    </source>
</evidence>